<evidence type="ECO:0000313" key="3">
    <source>
        <dbReference type="EMBL" id="ANF22065.1"/>
    </source>
</evidence>
<dbReference type="RefSeq" id="WP_068664394.1">
    <property type="nucleotide sequence ID" value="NZ_CP015520.1"/>
</dbReference>
<evidence type="ECO:0000256" key="2">
    <source>
        <dbReference type="SAM" id="Phobius"/>
    </source>
</evidence>
<keyword evidence="2" id="KW-0472">Membrane</keyword>
<name>A0A172WF96_9EURY</name>
<dbReference type="GeneID" id="28494891"/>
<protein>
    <submittedName>
        <fullName evidence="3">Uncharacterized protein</fullName>
    </submittedName>
</protein>
<sequence length="389" mass="45358">MRRQLISILFIIMNIVPCTYALAFTWQKEVKLGEPILVYHNDTLLYNITIEINKQDNHTYALIQDLQTGRLLVENIDWNTIELDSTNISIVSTRKNLQNKTALVIITGPDTYTVLLQSELAEPANLTNITVANQTNQTKANLTVNLTPVNLTLVIIPENITCESVEECQQIINNLTAQLKQLKKERDELVKQLQYLQQQLNMTMTENEQLRKQIEILQKALEERNRQIKELEEEIERLKAEQWSWETAKEKAEEQYILWVPYLFPLVLGGLVVSYRKYKKMKKYMEVQIDLKAKELKEELLSEYLKKDLLKAKIETIVDDPNLLVILKTIIPQITGSPEITKGDILELDIEKVAELARKRFLLKENRVEYLKKKLAELKEKIKEEENNV</sequence>
<feature type="coiled-coil region" evidence="1">
    <location>
        <begin position="361"/>
        <end position="388"/>
    </location>
</feature>
<keyword evidence="4" id="KW-1185">Reference proteome</keyword>
<reference evidence="4" key="1">
    <citation type="journal article" date="2016" name="Syst. Appl. Microbiol.">
        <title>Thermococcus piezophilus sp. nov., a novel hyperthermophilic and piezophilic archaeon with a broad pressure range for growth, isolated from a deepest hydrothermal vent at the Mid-Cayman Rise.</title>
        <authorList>
            <person name="Dalmasso C."/>
            <person name="Oger P."/>
            <person name="Selva G."/>
            <person name="Courtine D."/>
            <person name="L'Haridon S."/>
            <person name="Garlaschelli A."/>
            <person name="Roussel E."/>
            <person name="Miyazaki J."/>
            <person name="Reveillaud J."/>
            <person name="Jebbar M."/>
            <person name="Takai K."/>
            <person name="Maignien L."/>
            <person name="Alain K."/>
        </authorList>
    </citation>
    <scope>NUCLEOTIDE SEQUENCE [LARGE SCALE GENOMIC DNA]</scope>
    <source>
        <strain evidence="4">CDGS</strain>
    </source>
</reference>
<organism evidence="3 4">
    <name type="scientific">Thermococcus piezophilus</name>
    <dbReference type="NCBI Taxonomy" id="1712654"/>
    <lineage>
        <taxon>Archaea</taxon>
        <taxon>Methanobacteriati</taxon>
        <taxon>Methanobacteriota</taxon>
        <taxon>Thermococci</taxon>
        <taxon>Thermococcales</taxon>
        <taxon>Thermococcaceae</taxon>
        <taxon>Thermococcus</taxon>
    </lineage>
</organism>
<keyword evidence="2" id="KW-1133">Transmembrane helix</keyword>
<accession>A0A172WF96</accession>
<keyword evidence="2" id="KW-0812">Transmembrane</keyword>
<dbReference type="Gene3D" id="1.20.1170.10">
    <property type="match status" value="1"/>
</dbReference>
<dbReference type="Proteomes" id="UP000076969">
    <property type="component" value="Chromosome"/>
</dbReference>
<dbReference type="EMBL" id="CP015520">
    <property type="protein sequence ID" value="ANF22065.1"/>
    <property type="molecule type" value="Genomic_DNA"/>
</dbReference>
<dbReference type="STRING" id="1712654.A7C91_01815"/>
<gene>
    <name evidence="3" type="ORF">A7C91_01815</name>
</gene>
<dbReference type="SUPFAM" id="SSF58100">
    <property type="entry name" value="Bacterial hemolysins"/>
    <property type="match status" value="1"/>
</dbReference>
<keyword evidence="1" id="KW-0175">Coiled coil</keyword>
<dbReference type="AlphaFoldDB" id="A0A172WF96"/>
<feature type="coiled-coil region" evidence="1">
    <location>
        <begin position="165"/>
        <end position="255"/>
    </location>
</feature>
<dbReference type="OrthoDB" id="382721at2157"/>
<dbReference type="KEGG" id="tpie:A7C91_01815"/>
<evidence type="ECO:0000313" key="4">
    <source>
        <dbReference type="Proteomes" id="UP000076969"/>
    </source>
</evidence>
<proteinExistence type="predicted"/>
<evidence type="ECO:0000256" key="1">
    <source>
        <dbReference type="SAM" id="Coils"/>
    </source>
</evidence>
<feature type="transmembrane region" description="Helical" evidence="2">
    <location>
        <begin position="256"/>
        <end position="275"/>
    </location>
</feature>